<dbReference type="OrthoDB" id="407442at2759"/>
<dbReference type="Gene3D" id="3.30.70.330">
    <property type="match status" value="1"/>
</dbReference>
<evidence type="ECO:0000259" key="3">
    <source>
        <dbReference type="PROSITE" id="PS50102"/>
    </source>
</evidence>
<reference evidence="4 5" key="1">
    <citation type="submission" date="2020-11" db="EMBL/GenBank/DDBJ databases">
        <title>Kefir isolates.</title>
        <authorList>
            <person name="Marcisauskas S."/>
            <person name="Kim Y."/>
            <person name="Blasche S."/>
        </authorList>
    </citation>
    <scope>NUCLEOTIDE SEQUENCE [LARGE SCALE GENOMIC DNA]</scope>
    <source>
        <strain evidence="4 5">KR</strain>
    </source>
</reference>
<proteinExistence type="predicted"/>
<dbReference type="SMART" id="SM00360">
    <property type="entry name" value="RRM"/>
    <property type="match status" value="1"/>
</dbReference>
<keyword evidence="5" id="KW-1185">Reference proteome</keyword>
<dbReference type="InterPro" id="IPR035979">
    <property type="entry name" value="RBD_domain_sf"/>
</dbReference>
<evidence type="ECO:0000256" key="1">
    <source>
        <dbReference type="PROSITE-ProRule" id="PRU00176"/>
    </source>
</evidence>
<sequence length="140" mass="14618">MATKDANTTVYVGGFSPDTTATLLHSAFIPFGDILDISLPSDPARKGAHKGFAFITFATPEAALDACDNMHRNCLPTVTNRGRILKVNKAKPPKGAGKHGSNKPIWASEEWIAAHGTHGVGEPGVGAPAEDGDASLQEEA</sequence>
<dbReference type="PANTHER" id="PTHR48037">
    <property type="entry name" value="ATPASE E1"/>
    <property type="match status" value="1"/>
</dbReference>
<dbReference type="SUPFAM" id="SSF54928">
    <property type="entry name" value="RNA-binding domain, RBD"/>
    <property type="match status" value="1"/>
</dbReference>
<evidence type="ECO:0000313" key="5">
    <source>
        <dbReference type="Proteomes" id="UP000777482"/>
    </source>
</evidence>
<protein>
    <recommendedName>
        <fullName evidence="3">RRM domain-containing protein</fullName>
    </recommendedName>
</protein>
<dbReference type="InterPro" id="IPR000504">
    <property type="entry name" value="RRM_dom"/>
</dbReference>
<dbReference type="GO" id="GO:0003723">
    <property type="term" value="F:RNA binding"/>
    <property type="evidence" value="ECO:0007669"/>
    <property type="project" value="UniProtKB-UniRule"/>
</dbReference>
<dbReference type="InterPro" id="IPR012677">
    <property type="entry name" value="Nucleotide-bd_a/b_plait_sf"/>
</dbReference>
<feature type="region of interest" description="Disordered" evidence="2">
    <location>
        <begin position="86"/>
        <end position="140"/>
    </location>
</feature>
<dbReference type="PANTHER" id="PTHR48037:SF1">
    <property type="entry name" value="RRM DOMAIN-CONTAINING PROTEIN"/>
    <property type="match status" value="1"/>
</dbReference>
<dbReference type="AlphaFoldDB" id="A0A9P7B1Z9"/>
<gene>
    <name evidence="4" type="ORF">C6P46_001983</name>
</gene>
<evidence type="ECO:0000256" key="2">
    <source>
        <dbReference type="SAM" id="MobiDB-lite"/>
    </source>
</evidence>
<organism evidence="4 5">
    <name type="scientific">Rhodotorula mucilaginosa</name>
    <name type="common">Yeast</name>
    <name type="synonym">Rhodotorula rubra</name>
    <dbReference type="NCBI Taxonomy" id="5537"/>
    <lineage>
        <taxon>Eukaryota</taxon>
        <taxon>Fungi</taxon>
        <taxon>Dikarya</taxon>
        <taxon>Basidiomycota</taxon>
        <taxon>Pucciniomycotina</taxon>
        <taxon>Microbotryomycetes</taxon>
        <taxon>Sporidiobolales</taxon>
        <taxon>Sporidiobolaceae</taxon>
        <taxon>Rhodotorula</taxon>
    </lineage>
</organism>
<name>A0A9P7B1Z9_RHOMI</name>
<comment type="caution">
    <text evidence="4">The sequence shown here is derived from an EMBL/GenBank/DDBJ whole genome shotgun (WGS) entry which is preliminary data.</text>
</comment>
<dbReference type="Pfam" id="PF00076">
    <property type="entry name" value="RRM_1"/>
    <property type="match status" value="1"/>
</dbReference>
<keyword evidence="1" id="KW-0694">RNA-binding</keyword>
<dbReference type="EMBL" id="PUHQ01000162">
    <property type="protein sequence ID" value="KAG0654088.1"/>
    <property type="molecule type" value="Genomic_DNA"/>
</dbReference>
<feature type="compositionally biased region" description="Acidic residues" evidence="2">
    <location>
        <begin position="130"/>
        <end position="140"/>
    </location>
</feature>
<feature type="compositionally biased region" description="Basic residues" evidence="2">
    <location>
        <begin position="86"/>
        <end position="101"/>
    </location>
</feature>
<evidence type="ECO:0000313" key="4">
    <source>
        <dbReference type="EMBL" id="KAG0654088.1"/>
    </source>
</evidence>
<dbReference type="Proteomes" id="UP000777482">
    <property type="component" value="Unassembled WGS sequence"/>
</dbReference>
<accession>A0A9P7B1Z9</accession>
<dbReference type="PROSITE" id="PS50102">
    <property type="entry name" value="RRM"/>
    <property type="match status" value="1"/>
</dbReference>
<feature type="domain" description="RRM" evidence="3">
    <location>
        <begin position="8"/>
        <end position="92"/>
    </location>
</feature>